<name>A0AAV2D2B6_9ROSI</name>
<dbReference type="EMBL" id="OZ034814">
    <property type="protein sequence ID" value="CAL1362689.1"/>
    <property type="molecule type" value="Genomic_DNA"/>
</dbReference>
<protein>
    <submittedName>
        <fullName evidence="2">Uncharacterized protein</fullName>
    </submittedName>
</protein>
<dbReference type="Proteomes" id="UP001497516">
    <property type="component" value="Chromosome 10"/>
</dbReference>
<reference evidence="2 3" key="1">
    <citation type="submission" date="2024-04" db="EMBL/GenBank/DDBJ databases">
        <authorList>
            <person name="Fracassetti M."/>
        </authorList>
    </citation>
    <scope>NUCLEOTIDE SEQUENCE [LARGE SCALE GENOMIC DNA]</scope>
</reference>
<proteinExistence type="predicted"/>
<organism evidence="2 3">
    <name type="scientific">Linum trigynum</name>
    <dbReference type="NCBI Taxonomy" id="586398"/>
    <lineage>
        <taxon>Eukaryota</taxon>
        <taxon>Viridiplantae</taxon>
        <taxon>Streptophyta</taxon>
        <taxon>Embryophyta</taxon>
        <taxon>Tracheophyta</taxon>
        <taxon>Spermatophyta</taxon>
        <taxon>Magnoliopsida</taxon>
        <taxon>eudicotyledons</taxon>
        <taxon>Gunneridae</taxon>
        <taxon>Pentapetalae</taxon>
        <taxon>rosids</taxon>
        <taxon>fabids</taxon>
        <taxon>Malpighiales</taxon>
        <taxon>Linaceae</taxon>
        <taxon>Linum</taxon>
    </lineage>
</organism>
<feature type="region of interest" description="Disordered" evidence="1">
    <location>
        <begin position="1"/>
        <end position="23"/>
    </location>
</feature>
<gene>
    <name evidence="2" type="ORF">LTRI10_LOCUS9573</name>
</gene>
<sequence length="81" mass="9262">MRGRDYGDREGGRQGSNDIDRYGGYNFTYEGEDELVCRARPSTIVFLKINGKEDVGLWIYATNRLFKKPSYRRGKEGTSSS</sequence>
<evidence type="ECO:0000313" key="2">
    <source>
        <dbReference type="EMBL" id="CAL1362689.1"/>
    </source>
</evidence>
<dbReference type="AlphaFoldDB" id="A0AAV2D2B6"/>
<accession>A0AAV2D2B6</accession>
<keyword evidence="3" id="KW-1185">Reference proteome</keyword>
<evidence type="ECO:0000313" key="3">
    <source>
        <dbReference type="Proteomes" id="UP001497516"/>
    </source>
</evidence>
<feature type="compositionally biased region" description="Basic and acidic residues" evidence="1">
    <location>
        <begin position="1"/>
        <end position="12"/>
    </location>
</feature>
<evidence type="ECO:0000256" key="1">
    <source>
        <dbReference type="SAM" id="MobiDB-lite"/>
    </source>
</evidence>